<gene>
    <name evidence="7" type="ORF">BOTBODRAFT_106379</name>
</gene>
<keyword evidence="2" id="KW-0479">Metal-binding</keyword>
<evidence type="ECO:0000256" key="5">
    <source>
        <dbReference type="ARBA" id="ARBA00023242"/>
    </source>
</evidence>
<keyword evidence="3" id="KW-0863">Zinc-finger</keyword>
<evidence type="ECO:0000256" key="1">
    <source>
        <dbReference type="ARBA" id="ARBA00004123"/>
    </source>
</evidence>
<dbReference type="GO" id="GO:0005634">
    <property type="term" value="C:nucleus"/>
    <property type="evidence" value="ECO:0007669"/>
    <property type="project" value="UniProtKB-SubCell"/>
</dbReference>
<evidence type="ECO:0000256" key="4">
    <source>
        <dbReference type="ARBA" id="ARBA00022833"/>
    </source>
</evidence>
<dbReference type="InterPro" id="IPR012337">
    <property type="entry name" value="RNaseH-like_sf"/>
</dbReference>
<evidence type="ECO:0000256" key="2">
    <source>
        <dbReference type="ARBA" id="ARBA00022723"/>
    </source>
</evidence>
<dbReference type="HOGENOM" id="CLU_009123_4_3_1"/>
<dbReference type="GO" id="GO:0008270">
    <property type="term" value="F:zinc ion binding"/>
    <property type="evidence" value="ECO:0007669"/>
    <property type="project" value="UniProtKB-KW"/>
</dbReference>
<evidence type="ECO:0000259" key="6">
    <source>
        <dbReference type="Pfam" id="PF05699"/>
    </source>
</evidence>
<reference evidence="8" key="1">
    <citation type="journal article" date="2014" name="Proc. Natl. Acad. Sci. U.S.A.">
        <title>Extensive sampling of basidiomycete genomes demonstrates inadequacy of the white-rot/brown-rot paradigm for wood decay fungi.</title>
        <authorList>
            <person name="Riley R."/>
            <person name="Salamov A.A."/>
            <person name="Brown D.W."/>
            <person name="Nagy L.G."/>
            <person name="Floudas D."/>
            <person name="Held B.W."/>
            <person name="Levasseur A."/>
            <person name="Lombard V."/>
            <person name="Morin E."/>
            <person name="Otillar R."/>
            <person name="Lindquist E.A."/>
            <person name="Sun H."/>
            <person name="LaButti K.M."/>
            <person name="Schmutz J."/>
            <person name="Jabbour D."/>
            <person name="Luo H."/>
            <person name="Baker S.E."/>
            <person name="Pisabarro A.G."/>
            <person name="Walton J.D."/>
            <person name="Blanchette R.A."/>
            <person name="Henrissat B."/>
            <person name="Martin F."/>
            <person name="Cullen D."/>
            <person name="Hibbett D.S."/>
            <person name="Grigoriev I.V."/>
        </authorList>
    </citation>
    <scope>NUCLEOTIDE SEQUENCE [LARGE SCALE GENOMIC DNA]</scope>
    <source>
        <strain evidence="8">FD-172 SS1</strain>
    </source>
</reference>
<dbReference type="SUPFAM" id="SSF53098">
    <property type="entry name" value="Ribonuclease H-like"/>
    <property type="match status" value="1"/>
</dbReference>
<dbReference type="PANTHER" id="PTHR46481">
    <property type="entry name" value="ZINC FINGER BED DOMAIN-CONTAINING PROTEIN 4"/>
    <property type="match status" value="1"/>
</dbReference>
<evidence type="ECO:0000313" key="8">
    <source>
        <dbReference type="Proteomes" id="UP000027195"/>
    </source>
</evidence>
<dbReference type="EMBL" id="KL198025">
    <property type="protein sequence ID" value="KDQ16888.1"/>
    <property type="molecule type" value="Genomic_DNA"/>
</dbReference>
<protein>
    <recommendedName>
        <fullName evidence="6">HAT C-terminal dimerisation domain-containing protein</fullName>
    </recommendedName>
</protein>
<dbReference type="GO" id="GO:0046983">
    <property type="term" value="F:protein dimerization activity"/>
    <property type="evidence" value="ECO:0007669"/>
    <property type="project" value="InterPro"/>
</dbReference>
<accession>A0A067MMB6</accession>
<feature type="domain" description="HAT C-terminal dimerisation" evidence="6">
    <location>
        <begin position="94"/>
        <end position="166"/>
    </location>
</feature>
<dbReference type="InterPro" id="IPR008906">
    <property type="entry name" value="HATC_C_dom"/>
</dbReference>
<comment type="subcellular location">
    <subcellularLocation>
        <location evidence="1">Nucleus</location>
    </subcellularLocation>
</comment>
<keyword evidence="5" id="KW-0539">Nucleus</keyword>
<dbReference type="InterPro" id="IPR052035">
    <property type="entry name" value="ZnF_BED_domain_contain"/>
</dbReference>
<dbReference type="Pfam" id="PF05699">
    <property type="entry name" value="Dimer_Tnp_hAT"/>
    <property type="match status" value="1"/>
</dbReference>
<organism evidence="7 8">
    <name type="scientific">Botryobasidium botryosum (strain FD-172 SS1)</name>
    <dbReference type="NCBI Taxonomy" id="930990"/>
    <lineage>
        <taxon>Eukaryota</taxon>
        <taxon>Fungi</taxon>
        <taxon>Dikarya</taxon>
        <taxon>Basidiomycota</taxon>
        <taxon>Agaricomycotina</taxon>
        <taxon>Agaricomycetes</taxon>
        <taxon>Cantharellales</taxon>
        <taxon>Botryobasidiaceae</taxon>
        <taxon>Botryobasidium</taxon>
    </lineage>
</organism>
<dbReference type="AlphaFoldDB" id="A0A067MMB6"/>
<keyword evidence="8" id="KW-1185">Reference proteome</keyword>
<dbReference type="OrthoDB" id="1715602at2759"/>
<name>A0A067MMB6_BOTB1</name>
<keyword evidence="4" id="KW-0862">Zinc</keyword>
<dbReference type="Proteomes" id="UP000027195">
    <property type="component" value="Unassembled WGS sequence"/>
</dbReference>
<dbReference type="PANTHER" id="PTHR46481:SF10">
    <property type="entry name" value="ZINC FINGER BED DOMAIN-CONTAINING PROTEIN 39"/>
    <property type="match status" value="1"/>
</dbReference>
<sequence length="193" mass="22242">MPLCLSYFSHADRFLVLHPTFKTDYMCHQEWPDSWIEQALMLIRQVWKANYAPRAQVPASMSTTTELCSGGLYNFNRYRKEKRVTATSDTIDQLEAYLTQDSFHVDDPLAYWNEKCASSTWPELAQMALDYLTIPATSVDVEHAFSCGQQTVFLYWHSLSSRTIHASLVFGDRCKQGLVIDDDLVKLLQDKRS</sequence>
<evidence type="ECO:0000256" key="3">
    <source>
        <dbReference type="ARBA" id="ARBA00022771"/>
    </source>
</evidence>
<evidence type="ECO:0000313" key="7">
    <source>
        <dbReference type="EMBL" id="KDQ16888.1"/>
    </source>
</evidence>
<proteinExistence type="predicted"/>
<dbReference type="InParanoid" id="A0A067MMB6"/>